<feature type="non-terminal residue" evidence="1">
    <location>
        <position position="39"/>
    </location>
</feature>
<name>A0A3B0SBA7_9ZZZZ</name>
<proteinExistence type="predicted"/>
<sequence>MENDSDHPAEGFADFVILSVSIKSSPGPLFDRLTDIENL</sequence>
<reference evidence="1" key="1">
    <citation type="submission" date="2018-06" db="EMBL/GenBank/DDBJ databases">
        <authorList>
            <person name="Zhirakovskaya E."/>
        </authorList>
    </citation>
    <scope>NUCLEOTIDE SEQUENCE</scope>
</reference>
<dbReference type="AlphaFoldDB" id="A0A3B0SBA7"/>
<dbReference type="EMBL" id="UOEE01000284">
    <property type="protein sequence ID" value="VAW00032.1"/>
    <property type="molecule type" value="Genomic_DNA"/>
</dbReference>
<protein>
    <submittedName>
        <fullName evidence="1">Uncharacterized protein</fullName>
    </submittedName>
</protein>
<accession>A0A3B0SBA7</accession>
<evidence type="ECO:0000313" key="1">
    <source>
        <dbReference type="EMBL" id="VAW00032.1"/>
    </source>
</evidence>
<organism evidence="1">
    <name type="scientific">hydrothermal vent metagenome</name>
    <dbReference type="NCBI Taxonomy" id="652676"/>
    <lineage>
        <taxon>unclassified sequences</taxon>
        <taxon>metagenomes</taxon>
        <taxon>ecological metagenomes</taxon>
    </lineage>
</organism>
<gene>
    <name evidence="1" type="ORF">MNBD_ALPHA06-366</name>
</gene>